<protein>
    <submittedName>
        <fullName evidence="2">Uncharacterized protein</fullName>
    </submittedName>
</protein>
<dbReference type="AlphaFoldDB" id="A0A0A8ZGT9"/>
<evidence type="ECO:0000256" key="1">
    <source>
        <dbReference type="SAM" id="MobiDB-lite"/>
    </source>
</evidence>
<sequence>MKGGDNSVQNPYRTTHNLCFHQKQRI</sequence>
<organism evidence="2">
    <name type="scientific">Arundo donax</name>
    <name type="common">Giant reed</name>
    <name type="synonym">Donax arundinaceus</name>
    <dbReference type="NCBI Taxonomy" id="35708"/>
    <lineage>
        <taxon>Eukaryota</taxon>
        <taxon>Viridiplantae</taxon>
        <taxon>Streptophyta</taxon>
        <taxon>Embryophyta</taxon>
        <taxon>Tracheophyta</taxon>
        <taxon>Spermatophyta</taxon>
        <taxon>Magnoliopsida</taxon>
        <taxon>Liliopsida</taxon>
        <taxon>Poales</taxon>
        <taxon>Poaceae</taxon>
        <taxon>PACMAD clade</taxon>
        <taxon>Arundinoideae</taxon>
        <taxon>Arundineae</taxon>
        <taxon>Arundo</taxon>
    </lineage>
</organism>
<feature type="compositionally biased region" description="Polar residues" evidence="1">
    <location>
        <begin position="1"/>
        <end position="17"/>
    </location>
</feature>
<reference evidence="2" key="1">
    <citation type="submission" date="2014-09" db="EMBL/GenBank/DDBJ databases">
        <authorList>
            <person name="Magalhaes I.L.F."/>
            <person name="Oliveira U."/>
            <person name="Santos F.R."/>
            <person name="Vidigal T.H.D.A."/>
            <person name="Brescovit A.D."/>
            <person name="Santos A.J."/>
        </authorList>
    </citation>
    <scope>NUCLEOTIDE SEQUENCE</scope>
    <source>
        <tissue evidence="2">Shoot tissue taken approximately 20 cm above the soil surface</tissue>
    </source>
</reference>
<feature type="region of interest" description="Disordered" evidence="1">
    <location>
        <begin position="1"/>
        <end position="26"/>
    </location>
</feature>
<evidence type="ECO:0000313" key="2">
    <source>
        <dbReference type="EMBL" id="JAD34067.1"/>
    </source>
</evidence>
<dbReference type="EMBL" id="GBRH01263828">
    <property type="protein sequence ID" value="JAD34067.1"/>
    <property type="molecule type" value="Transcribed_RNA"/>
</dbReference>
<proteinExistence type="predicted"/>
<reference evidence="2" key="2">
    <citation type="journal article" date="2015" name="Data Brief">
        <title>Shoot transcriptome of the giant reed, Arundo donax.</title>
        <authorList>
            <person name="Barrero R.A."/>
            <person name="Guerrero F.D."/>
            <person name="Moolhuijzen P."/>
            <person name="Goolsby J.A."/>
            <person name="Tidwell J."/>
            <person name="Bellgard S.E."/>
            <person name="Bellgard M.I."/>
        </authorList>
    </citation>
    <scope>NUCLEOTIDE SEQUENCE</scope>
    <source>
        <tissue evidence="2">Shoot tissue taken approximately 20 cm above the soil surface</tissue>
    </source>
</reference>
<name>A0A0A8ZGT9_ARUDO</name>
<accession>A0A0A8ZGT9</accession>